<reference evidence="1" key="1">
    <citation type="submission" date="2018-05" db="EMBL/GenBank/DDBJ databases">
        <authorList>
            <person name="Lanie J.A."/>
            <person name="Ng W.-L."/>
            <person name="Kazmierczak K.M."/>
            <person name="Andrzejewski T.M."/>
            <person name="Davidsen T.M."/>
            <person name="Wayne K.J."/>
            <person name="Tettelin H."/>
            <person name="Glass J.I."/>
            <person name="Rusch D."/>
            <person name="Podicherti R."/>
            <person name="Tsui H.-C.T."/>
            <person name="Winkler M.E."/>
        </authorList>
    </citation>
    <scope>NUCLEOTIDE SEQUENCE</scope>
</reference>
<dbReference type="AlphaFoldDB" id="A0A382V995"/>
<evidence type="ECO:0000313" key="1">
    <source>
        <dbReference type="EMBL" id="SVD43073.1"/>
    </source>
</evidence>
<proteinExistence type="predicted"/>
<name>A0A382V995_9ZZZZ</name>
<gene>
    <name evidence="1" type="ORF">METZ01_LOCUS395927</name>
</gene>
<sequence length="143" mass="16195">MKRIGLLIFLVVLAADSIWGEVIEILDLNPRTELEKALGENVGDSVIIASDQQNRSYPSIFQAWNGIENGADEDVISLLARHDLAFAHPHALLGITWNISQVQPYQGLEIDLNPDQLNIARKRKQQLLFLNSNLRLLVELRFR</sequence>
<accession>A0A382V995</accession>
<protein>
    <submittedName>
        <fullName evidence="1">Uncharacterized protein</fullName>
    </submittedName>
</protein>
<dbReference type="EMBL" id="UINC01150165">
    <property type="protein sequence ID" value="SVD43073.1"/>
    <property type="molecule type" value="Genomic_DNA"/>
</dbReference>
<organism evidence="1">
    <name type="scientific">marine metagenome</name>
    <dbReference type="NCBI Taxonomy" id="408172"/>
    <lineage>
        <taxon>unclassified sequences</taxon>
        <taxon>metagenomes</taxon>
        <taxon>ecological metagenomes</taxon>
    </lineage>
</organism>
<feature type="non-terminal residue" evidence="1">
    <location>
        <position position="143"/>
    </location>
</feature>